<reference evidence="1 2" key="1">
    <citation type="submission" date="2019-07" db="EMBL/GenBank/DDBJ databases">
        <title>Whole genome shotgun sequence of Thiobacillus plumbophilus NBRC 107929.</title>
        <authorList>
            <person name="Hosoyama A."/>
            <person name="Uohara A."/>
            <person name="Ohji S."/>
            <person name="Ichikawa N."/>
        </authorList>
    </citation>
    <scope>NUCLEOTIDE SEQUENCE [LARGE SCALE GENOMIC DNA]</scope>
    <source>
        <strain evidence="1 2">NBRC 107929</strain>
    </source>
</reference>
<evidence type="ECO:0000313" key="1">
    <source>
        <dbReference type="EMBL" id="GEP30469.1"/>
    </source>
</evidence>
<gene>
    <name evidence="1" type="ORF">TPL01_16070</name>
</gene>
<dbReference type="Proteomes" id="UP000321337">
    <property type="component" value="Unassembled WGS sequence"/>
</dbReference>
<dbReference type="InterPro" id="IPR012292">
    <property type="entry name" value="Globin/Proto"/>
</dbReference>
<dbReference type="AlphaFoldDB" id="A0A512L7K1"/>
<dbReference type="GO" id="GO:0020037">
    <property type="term" value="F:heme binding"/>
    <property type="evidence" value="ECO:0007669"/>
    <property type="project" value="InterPro"/>
</dbReference>
<dbReference type="Gene3D" id="1.10.490.10">
    <property type="entry name" value="Globins"/>
    <property type="match status" value="1"/>
</dbReference>
<dbReference type="EMBL" id="BKAD01000014">
    <property type="protein sequence ID" value="GEP30469.1"/>
    <property type="molecule type" value="Genomic_DNA"/>
</dbReference>
<keyword evidence="2" id="KW-1185">Reference proteome</keyword>
<protein>
    <submittedName>
        <fullName evidence="1">Uncharacterized protein</fullName>
    </submittedName>
</protein>
<dbReference type="GO" id="GO:0019825">
    <property type="term" value="F:oxygen binding"/>
    <property type="evidence" value="ECO:0007669"/>
    <property type="project" value="InterPro"/>
</dbReference>
<name>A0A512L7K1_9PROT</name>
<proteinExistence type="predicted"/>
<organism evidence="1 2">
    <name type="scientific">Sulfuriferula plumbiphila</name>
    <dbReference type="NCBI Taxonomy" id="171865"/>
    <lineage>
        <taxon>Bacteria</taxon>
        <taxon>Pseudomonadati</taxon>
        <taxon>Pseudomonadota</taxon>
        <taxon>Betaproteobacteria</taxon>
        <taxon>Nitrosomonadales</taxon>
        <taxon>Sulfuricellaceae</taxon>
        <taxon>Sulfuriferula</taxon>
    </lineage>
</organism>
<dbReference type="RefSeq" id="WP_174861842.1">
    <property type="nucleotide sequence ID" value="NZ_AP021884.1"/>
</dbReference>
<comment type="caution">
    <text evidence="1">The sequence shown here is derived from an EMBL/GenBank/DDBJ whole genome shotgun (WGS) entry which is preliminary data.</text>
</comment>
<accession>A0A512L7K1</accession>
<sequence length="53" mass="5657">MDLSAQTGVIAQLLVVLVVENLAATLQELNVPEQHIAEVAALCETTRNDILGK</sequence>
<evidence type="ECO:0000313" key="2">
    <source>
        <dbReference type="Proteomes" id="UP000321337"/>
    </source>
</evidence>